<proteinExistence type="predicted"/>
<feature type="region of interest" description="Disordered" evidence="1">
    <location>
        <begin position="1"/>
        <end position="81"/>
    </location>
</feature>
<dbReference type="Proteomes" id="UP000036403">
    <property type="component" value="Unassembled WGS sequence"/>
</dbReference>
<evidence type="ECO:0000313" key="3">
    <source>
        <dbReference type="Proteomes" id="UP000036403"/>
    </source>
</evidence>
<keyword evidence="3" id="KW-1185">Reference proteome</keyword>
<protein>
    <submittedName>
        <fullName evidence="2">Uncharacterized protein</fullName>
    </submittedName>
</protein>
<comment type="caution">
    <text evidence="2">The sequence shown here is derived from an EMBL/GenBank/DDBJ whole genome shotgun (WGS) entry which is preliminary data.</text>
</comment>
<feature type="compositionally biased region" description="Basic and acidic residues" evidence="1">
    <location>
        <begin position="37"/>
        <end position="54"/>
    </location>
</feature>
<evidence type="ECO:0000256" key="1">
    <source>
        <dbReference type="SAM" id="MobiDB-lite"/>
    </source>
</evidence>
<evidence type="ECO:0000313" key="2">
    <source>
        <dbReference type="EMBL" id="KMQ84474.1"/>
    </source>
</evidence>
<dbReference type="EMBL" id="LBMM01016297">
    <property type="protein sequence ID" value="KMQ84474.1"/>
    <property type="molecule type" value="Genomic_DNA"/>
</dbReference>
<accession>A0A0J7K2E8</accession>
<reference evidence="2 3" key="1">
    <citation type="submission" date="2015-04" db="EMBL/GenBank/DDBJ databases">
        <title>Lasius niger genome sequencing.</title>
        <authorList>
            <person name="Konorov E.A."/>
            <person name="Nikitin M.A."/>
            <person name="Kirill M.V."/>
            <person name="Chang P."/>
        </authorList>
    </citation>
    <scope>NUCLEOTIDE SEQUENCE [LARGE SCALE GENOMIC DNA]</scope>
    <source>
        <tissue evidence="2">Whole</tissue>
    </source>
</reference>
<dbReference type="AlphaFoldDB" id="A0A0J7K2E8"/>
<gene>
    <name evidence="2" type="ORF">RF55_17681</name>
</gene>
<name>A0A0J7K2E8_LASNI</name>
<dbReference type="PaxDb" id="67767-A0A0J7K2E8"/>
<sequence length="81" mass="9178">MILATEETSLEEIVEMSETNQAQEGPNAEPEAMEQNPDEHREENPDEHREKDAQATEDNVGEQSDKEGQQQTPPVNLKYIV</sequence>
<organism evidence="2 3">
    <name type="scientific">Lasius niger</name>
    <name type="common">Black garden ant</name>
    <dbReference type="NCBI Taxonomy" id="67767"/>
    <lineage>
        <taxon>Eukaryota</taxon>
        <taxon>Metazoa</taxon>
        <taxon>Ecdysozoa</taxon>
        <taxon>Arthropoda</taxon>
        <taxon>Hexapoda</taxon>
        <taxon>Insecta</taxon>
        <taxon>Pterygota</taxon>
        <taxon>Neoptera</taxon>
        <taxon>Endopterygota</taxon>
        <taxon>Hymenoptera</taxon>
        <taxon>Apocrita</taxon>
        <taxon>Aculeata</taxon>
        <taxon>Formicoidea</taxon>
        <taxon>Formicidae</taxon>
        <taxon>Formicinae</taxon>
        <taxon>Lasius</taxon>
        <taxon>Lasius</taxon>
    </lineage>
</organism>